<dbReference type="EMBL" id="CAKMRJ010003334">
    <property type="protein sequence ID" value="CAH1433016.1"/>
    <property type="molecule type" value="Genomic_DNA"/>
</dbReference>
<reference evidence="1 2" key="1">
    <citation type="submission" date="2022-01" db="EMBL/GenBank/DDBJ databases">
        <authorList>
            <person name="Xiong W."/>
            <person name="Schranz E."/>
        </authorList>
    </citation>
    <scope>NUCLEOTIDE SEQUENCE [LARGE SCALE GENOMIC DNA]</scope>
</reference>
<accession>A0AAU9N5H1</accession>
<keyword evidence="2" id="KW-1185">Reference proteome</keyword>
<dbReference type="AlphaFoldDB" id="A0AAU9N5H1"/>
<name>A0AAU9N5H1_9ASTR</name>
<comment type="caution">
    <text evidence="1">The sequence shown here is derived from an EMBL/GenBank/DDBJ whole genome shotgun (WGS) entry which is preliminary data.</text>
</comment>
<protein>
    <submittedName>
        <fullName evidence="1">Uncharacterized protein</fullName>
    </submittedName>
</protein>
<organism evidence="1 2">
    <name type="scientific">Lactuca virosa</name>
    <dbReference type="NCBI Taxonomy" id="75947"/>
    <lineage>
        <taxon>Eukaryota</taxon>
        <taxon>Viridiplantae</taxon>
        <taxon>Streptophyta</taxon>
        <taxon>Embryophyta</taxon>
        <taxon>Tracheophyta</taxon>
        <taxon>Spermatophyta</taxon>
        <taxon>Magnoliopsida</taxon>
        <taxon>eudicotyledons</taxon>
        <taxon>Gunneridae</taxon>
        <taxon>Pentapetalae</taxon>
        <taxon>asterids</taxon>
        <taxon>campanulids</taxon>
        <taxon>Asterales</taxon>
        <taxon>Asteraceae</taxon>
        <taxon>Cichorioideae</taxon>
        <taxon>Cichorieae</taxon>
        <taxon>Lactucinae</taxon>
        <taxon>Lactuca</taxon>
    </lineage>
</organism>
<proteinExistence type="predicted"/>
<evidence type="ECO:0000313" key="2">
    <source>
        <dbReference type="Proteomes" id="UP001157418"/>
    </source>
</evidence>
<dbReference type="Proteomes" id="UP001157418">
    <property type="component" value="Unassembled WGS sequence"/>
</dbReference>
<evidence type="ECO:0000313" key="1">
    <source>
        <dbReference type="EMBL" id="CAH1433016.1"/>
    </source>
</evidence>
<sequence>MIFLLLHHQVKQSLTFTHKTVTVGAHNDLAMKNNHGCKLLPPSMKPPVYVPSTTQYAGQSRHSRPGVIEEIVGDERLIYQVTLRDLYQPTIEAILPYGLLSFPLYRHQKTALIWKLDKENSVACSGGILADDQEIKFEPNVMCEHIDKMLTFWGSQVVRFRSSEKPKDVVFSLEL</sequence>
<gene>
    <name evidence="1" type="ORF">LVIROSA_LOCUS19629</name>
</gene>